<dbReference type="AlphaFoldDB" id="A0A3M7RWA4"/>
<keyword evidence="2" id="KW-1185">Reference proteome</keyword>
<reference evidence="1 2" key="1">
    <citation type="journal article" date="2018" name="Sci. Rep.">
        <title>Genomic signatures of local adaptation to the degree of environmental predictability in rotifers.</title>
        <authorList>
            <person name="Franch-Gras L."/>
            <person name="Hahn C."/>
            <person name="Garcia-Roger E.M."/>
            <person name="Carmona M.J."/>
            <person name="Serra M."/>
            <person name="Gomez A."/>
        </authorList>
    </citation>
    <scope>NUCLEOTIDE SEQUENCE [LARGE SCALE GENOMIC DNA]</scope>
    <source>
        <strain evidence="1">HYR1</strain>
    </source>
</reference>
<accession>A0A3M7RWA4</accession>
<dbReference type="EMBL" id="REGN01002501">
    <property type="protein sequence ID" value="RNA27729.1"/>
    <property type="molecule type" value="Genomic_DNA"/>
</dbReference>
<comment type="caution">
    <text evidence="1">The sequence shown here is derived from an EMBL/GenBank/DDBJ whole genome shotgun (WGS) entry which is preliminary data.</text>
</comment>
<sequence>MGMNVAEFIGWYVSAPHLSHVYVATWSSGLMSPARITTPFTQTRLPIERAFIWRTETDLVLGAALKWSSKRRRSSLGNVLRGGRGVSAE</sequence>
<gene>
    <name evidence="1" type="ORF">BpHYR1_041479</name>
</gene>
<name>A0A3M7RWA4_BRAPC</name>
<evidence type="ECO:0000313" key="1">
    <source>
        <dbReference type="EMBL" id="RNA27729.1"/>
    </source>
</evidence>
<evidence type="ECO:0000313" key="2">
    <source>
        <dbReference type="Proteomes" id="UP000276133"/>
    </source>
</evidence>
<protein>
    <submittedName>
        <fullName evidence="1">Uncharacterized protein</fullName>
    </submittedName>
</protein>
<proteinExistence type="predicted"/>
<organism evidence="1 2">
    <name type="scientific">Brachionus plicatilis</name>
    <name type="common">Marine rotifer</name>
    <name type="synonym">Brachionus muelleri</name>
    <dbReference type="NCBI Taxonomy" id="10195"/>
    <lineage>
        <taxon>Eukaryota</taxon>
        <taxon>Metazoa</taxon>
        <taxon>Spiralia</taxon>
        <taxon>Gnathifera</taxon>
        <taxon>Rotifera</taxon>
        <taxon>Eurotatoria</taxon>
        <taxon>Monogononta</taxon>
        <taxon>Pseudotrocha</taxon>
        <taxon>Ploima</taxon>
        <taxon>Brachionidae</taxon>
        <taxon>Brachionus</taxon>
    </lineage>
</organism>
<dbReference type="Proteomes" id="UP000276133">
    <property type="component" value="Unassembled WGS sequence"/>
</dbReference>